<dbReference type="Pfam" id="PF13620">
    <property type="entry name" value="CarboxypepD_reg"/>
    <property type="match status" value="1"/>
</dbReference>
<organism evidence="2 3">
    <name type="scientific">Corallococcus praedator</name>
    <dbReference type="NCBI Taxonomy" id="2316724"/>
    <lineage>
        <taxon>Bacteria</taxon>
        <taxon>Pseudomonadati</taxon>
        <taxon>Myxococcota</taxon>
        <taxon>Myxococcia</taxon>
        <taxon>Myxococcales</taxon>
        <taxon>Cystobacterineae</taxon>
        <taxon>Myxococcaceae</taxon>
        <taxon>Corallococcus</taxon>
    </lineage>
</organism>
<keyword evidence="3" id="KW-1185">Reference proteome</keyword>
<name>A0ABX9QJ46_9BACT</name>
<dbReference type="EMBL" id="RAWI01000120">
    <property type="protein sequence ID" value="RKI07638.1"/>
    <property type="molecule type" value="Genomic_DNA"/>
</dbReference>
<evidence type="ECO:0000256" key="1">
    <source>
        <dbReference type="SAM" id="SignalP"/>
    </source>
</evidence>
<dbReference type="Gene3D" id="2.60.40.1120">
    <property type="entry name" value="Carboxypeptidase-like, regulatory domain"/>
    <property type="match status" value="1"/>
</dbReference>
<sequence length="303" mass="33329">MNSKILLMPLLALSFLSALPALAEDTAVIEGRVLDASGNPIGGASVTVSADKKQLQSKKTAKDGSYRVELAGIHESSVRCEFTASNFKKASRTVPLASGASQVPLTVKLHPDVVIEDILGMVDDANFLFDAHIKNNASVPKDVSEASLAFLFKNDPGCYSPEPIISYDIGNWEGMTARLHTGASVPTEVAFGDNRVKDKGRAEYGFDYKKCDESVLVLGIKFQFTLPADSAEKVRFRIPRTISLTSNGRTYHLSVSDRQSDKEALLKNTAMQVRLRLSDDSEIVSKRFPLMDRRWYVIKEIKK</sequence>
<dbReference type="RefSeq" id="WP_120582255.1">
    <property type="nucleotide sequence ID" value="NZ_RAWI01000120.1"/>
</dbReference>
<accession>A0ABX9QJ46</accession>
<evidence type="ECO:0000313" key="2">
    <source>
        <dbReference type="EMBL" id="RKI07638.1"/>
    </source>
</evidence>
<dbReference type="Proteomes" id="UP000278907">
    <property type="component" value="Unassembled WGS sequence"/>
</dbReference>
<feature type="chain" id="PRO_5045187821" evidence="1">
    <location>
        <begin position="24"/>
        <end position="303"/>
    </location>
</feature>
<evidence type="ECO:0000313" key="3">
    <source>
        <dbReference type="Proteomes" id="UP000278907"/>
    </source>
</evidence>
<proteinExistence type="predicted"/>
<dbReference type="InterPro" id="IPR008969">
    <property type="entry name" value="CarboxyPept-like_regulatory"/>
</dbReference>
<keyword evidence="1" id="KW-0732">Signal</keyword>
<comment type="caution">
    <text evidence="2">The sequence shown here is derived from an EMBL/GenBank/DDBJ whole genome shotgun (WGS) entry which is preliminary data.</text>
</comment>
<protein>
    <submittedName>
        <fullName evidence="2">Carboxypeptidase regulatory-like domain-containing protein</fullName>
    </submittedName>
</protein>
<reference evidence="2 3" key="1">
    <citation type="submission" date="2018-09" db="EMBL/GenBank/DDBJ databases">
        <authorList>
            <person name="Livingstone P.G."/>
            <person name="Whitworth D.E."/>
        </authorList>
    </citation>
    <scope>NUCLEOTIDE SEQUENCE [LARGE SCALE GENOMIC DNA]</scope>
    <source>
        <strain evidence="2 3">CA031B</strain>
    </source>
</reference>
<gene>
    <name evidence="2" type="ORF">D7Y13_17480</name>
</gene>
<feature type="signal peptide" evidence="1">
    <location>
        <begin position="1"/>
        <end position="23"/>
    </location>
</feature>
<dbReference type="SUPFAM" id="SSF49464">
    <property type="entry name" value="Carboxypeptidase regulatory domain-like"/>
    <property type="match status" value="1"/>
</dbReference>